<name>A0A0P0J0N3_9ACTN</name>
<keyword evidence="2" id="KW-0732">Signal</keyword>
<dbReference type="EMBL" id="KR230088">
    <property type="protein sequence ID" value="ALK02289.1"/>
    <property type="molecule type" value="Genomic_DNA"/>
</dbReference>
<proteinExistence type="predicted"/>
<feature type="region of interest" description="Disordered" evidence="1">
    <location>
        <begin position="41"/>
        <end position="61"/>
    </location>
</feature>
<dbReference type="AlphaFoldDB" id="A0A0P0J0N3"/>
<evidence type="ECO:0000313" key="3">
    <source>
        <dbReference type="EMBL" id="ALK02289.1"/>
    </source>
</evidence>
<reference evidence="3" key="1">
    <citation type="submission" date="2015-04" db="EMBL/GenBank/DDBJ databases">
        <title>Activation and comparative analysis of cryptic xiamycin gene cluster from strict marine-derived Streptomyces sp. fxj 7.388.</title>
        <authorList>
            <person name="Yue C."/>
            <person name="Liu N."/>
            <person name="Lv Y."/>
            <person name="Liu M."/>
            <person name="Huang Y."/>
        </authorList>
    </citation>
    <scope>NUCLEOTIDE SEQUENCE</scope>
    <source>
        <strain evidence="3">FXJ7.388</strain>
    </source>
</reference>
<sequence>MRARRQSGRPATARAARGARRAALSALLALPLILTAACGQSGPSGTGRSAGPEDKAAASPSVPNVVFLAEGECSTRGRSSFDEVPCTGERAVARVLLRFHGGTEDGPLCPARTDFLLHITERPDGVGGTGSTARRGYACMRNLKPPHPGDPGGGGGPRTIAGDCVRLTRENEVRETGCAPSAEPAPEFKVTKAVAKRSDCPASTDLYVRLGGDKPTGCARRL</sequence>
<evidence type="ECO:0000256" key="1">
    <source>
        <dbReference type="SAM" id="MobiDB-lite"/>
    </source>
</evidence>
<organism evidence="3">
    <name type="scientific">Streptomyces sp. FXJ7.388</name>
    <dbReference type="NCBI Taxonomy" id="683271"/>
    <lineage>
        <taxon>Bacteria</taxon>
        <taxon>Bacillati</taxon>
        <taxon>Actinomycetota</taxon>
        <taxon>Actinomycetes</taxon>
        <taxon>Kitasatosporales</taxon>
        <taxon>Streptomycetaceae</taxon>
        <taxon>Streptomyces</taxon>
    </lineage>
</organism>
<feature type="chain" id="PRO_5038784554" evidence="2">
    <location>
        <begin position="37"/>
        <end position="222"/>
    </location>
</feature>
<accession>A0A0P0J0N3</accession>
<protein>
    <submittedName>
        <fullName evidence="3">Membrane protein</fullName>
    </submittedName>
</protein>
<evidence type="ECO:0000256" key="2">
    <source>
        <dbReference type="SAM" id="SignalP"/>
    </source>
</evidence>
<feature type="signal peptide" evidence="2">
    <location>
        <begin position="1"/>
        <end position="36"/>
    </location>
</feature>